<name>A0A4Y2BQ00_ARAVE</name>
<organism evidence="1 2">
    <name type="scientific">Araneus ventricosus</name>
    <name type="common">Orbweaver spider</name>
    <name type="synonym">Epeira ventricosa</name>
    <dbReference type="NCBI Taxonomy" id="182803"/>
    <lineage>
        <taxon>Eukaryota</taxon>
        <taxon>Metazoa</taxon>
        <taxon>Ecdysozoa</taxon>
        <taxon>Arthropoda</taxon>
        <taxon>Chelicerata</taxon>
        <taxon>Arachnida</taxon>
        <taxon>Araneae</taxon>
        <taxon>Araneomorphae</taxon>
        <taxon>Entelegynae</taxon>
        <taxon>Araneoidea</taxon>
        <taxon>Araneidae</taxon>
        <taxon>Araneus</taxon>
    </lineage>
</organism>
<proteinExistence type="predicted"/>
<comment type="caution">
    <text evidence="1">The sequence shown here is derived from an EMBL/GenBank/DDBJ whole genome shotgun (WGS) entry which is preliminary data.</text>
</comment>
<dbReference type="EMBL" id="BGPR01000101">
    <property type="protein sequence ID" value="GBL94292.1"/>
    <property type="molecule type" value="Genomic_DNA"/>
</dbReference>
<accession>A0A4Y2BQ00</accession>
<protein>
    <submittedName>
        <fullName evidence="1">Uncharacterized protein</fullName>
    </submittedName>
</protein>
<evidence type="ECO:0000313" key="2">
    <source>
        <dbReference type="Proteomes" id="UP000499080"/>
    </source>
</evidence>
<dbReference type="AlphaFoldDB" id="A0A4Y2BQ00"/>
<evidence type="ECO:0000313" key="1">
    <source>
        <dbReference type="EMBL" id="GBL94292.1"/>
    </source>
</evidence>
<reference evidence="1 2" key="1">
    <citation type="journal article" date="2019" name="Sci. Rep.">
        <title>Orb-weaving spider Araneus ventricosus genome elucidates the spidroin gene catalogue.</title>
        <authorList>
            <person name="Kono N."/>
            <person name="Nakamura H."/>
            <person name="Ohtoshi R."/>
            <person name="Moran D.A.P."/>
            <person name="Shinohara A."/>
            <person name="Yoshida Y."/>
            <person name="Fujiwara M."/>
            <person name="Mori M."/>
            <person name="Tomita M."/>
            <person name="Arakawa K."/>
        </authorList>
    </citation>
    <scope>NUCLEOTIDE SEQUENCE [LARGE SCALE GENOMIC DNA]</scope>
</reference>
<gene>
    <name evidence="1" type="ORF">AVEN_16812_1</name>
</gene>
<dbReference type="Proteomes" id="UP000499080">
    <property type="component" value="Unassembled WGS sequence"/>
</dbReference>
<sequence>MLSARRLLLVLRNKKDFNHPHNTKSIGMRSGESEEEKNLTSLLEGFVVLNICSSEFHQIMALVLYLDGNHISLIRIICSNVEMLHSSVFTILHYQTSLAQHIPVVRGSKLHQSSILKAEMPN</sequence>
<keyword evidence="2" id="KW-1185">Reference proteome</keyword>